<dbReference type="GO" id="GO:0000166">
    <property type="term" value="F:nucleotide binding"/>
    <property type="evidence" value="ECO:0007669"/>
    <property type="project" value="UniProtKB-KW"/>
</dbReference>
<name>A0A430HTB2_9BURK</name>
<proteinExistence type="predicted"/>
<dbReference type="PANTHER" id="PTHR47545:SF1">
    <property type="entry name" value="MULTIFUNCTIONAL CCA PROTEIN"/>
    <property type="match status" value="1"/>
</dbReference>
<gene>
    <name evidence="3" type="ORF">EJB06_00945</name>
</gene>
<reference evidence="3 4" key="1">
    <citation type="submission" date="2018-12" db="EMBL/GenBank/DDBJ databases">
        <authorList>
            <person name="Yang E."/>
        </authorList>
    </citation>
    <scope>NUCLEOTIDE SEQUENCE [LARGE SCALE GENOMIC DNA]</scope>
    <source>
        <strain evidence="3 4">SOD</strain>
    </source>
</reference>
<evidence type="ECO:0000259" key="2">
    <source>
        <dbReference type="Pfam" id="PF01966"/>
    </source>
</evidence>
<dbReference type="CDD" id="cd00077">
    <property type="entry name" value="HDc"/>
    <property type="match status" value="1"/>
</dbReference>
<keyword evidence="1" id="KW-0547">Nucleotide-binding</keyword>
<dbReference type="Pfam" id="PF13671">
    <property type="entry name" value="AAA_33"/>
    <property type="match status" value="1"/>
</dbReference>
<dbReference type="OrthoDB" id="9805698at2"/>
<dbReference type="InterPro" id="IPR027417">
    <property type="entry name" value="P-loop_NTPase"/>
</dbReference>
<sequence>MDKLTYKAMAAHVPAPGEAPDWAWFLHAIPALALLATTPQDPYYHAEGDVWIHTRMVIEALMRGAEYIDGSDEDRFILFYAALLHDIAKPATTVVDPDSGRIGQPGHSRRGAVDARILCWHAGVPFALREHLCRIITVHQLPFFALGGNKNGQPAEFLIRKLSHELDLRLLSAVAQADMEGRWYEKKDDCLVDIALFRELAREEGCYGTPKAFADAHTRVAYMRGASIAPGFAHHQHPGSRVTVMSGLPASGKNHWVAANRARLPVVSIDDAREELGLRHGANEGAVAHRAVDFAKEMLRDKAPFVWNTTHLSAQMRKKTLDLLYAYHAEVELVYLEQPPNVIFKRNTERDTSLPNKAIERMLFKWEVPLPTEAHAVAYPLM</sequence>
<dbReference type="Gene3D" id="1.10.3090.10">
    <property type="entry name" value="cca-adding enzyme, domain 2"/>
    <property type="match status" value="1"/>
</dbReference>
<dbReference type="InterPro" id="IPR003607">
    <property type="entry name" value="HD/PDEase_dom"/>
</dbReference>
<protein>
    <submittedName>
        <fullName evidence="3">HD domain-containing protein</fullName>
    </submittedName>
</protein>
<comment type="caution">
    <text evidence="3">The sequence shown here is derived from an EMBL/GenBank/DDBJ whole genome shotgun (WGS) entry which is preliminary data.</text>
</comment>
<dbReference type="Proteomes" id="UP000278085">
    <property type="component" value="Unassembled WGS sequence"/>
</dbReference>
<dbReference type="PANTHER" id="PTHR47545">
    <property type="entry name" value="MULTIFUNCTIONAL CCA PROTEIN"/>
    <property type="match status" value="1"/>
</dbReference>
<evidence type="ECO:0000313" key="4">
    <source>
        <dbReference type="Proteomes" id="UP000278085"/>
    </source>
</evidence>
<accession>A0A430HTB2</accession>
<dbReference type="EMBL" id="RXLQ01000001">
    <property type="protein sequence ID" value="RSZ60737.1"/>
    <property type="molecule type" value="Genomic_DNA"/>
</dbReference>
<dbReference type="AlphaFoldDB" id="A0A430HTB2"/>
<feature type="domain" description="HD" evidence="2">
    <location>
        <begin position="50"/>
        <end position="140"/>
    </location>
</feature>
<organism evidence="3 4">
    <name type="scientific">Massilia atriviolacea</name>
    <dbReference type="NCBI Taxonomy" id="2495579"/>
    <lineage>
        <taxon>Bacteria</taxon>
        <taxon>Pseudomonadati</taxon>
        <taxon>Pseudomonadota</taxon>
        <taxon>Betaproteobacteria</taxon>
        <taxon>Burkholderiales</taxon>
        <taxon>Oxalobacteraceae</taxon>
        <taxon>Telluria group</taxon>
        <taxon>Massilia</taxon>
    </lineage>
</organism>
<dbReference type="InterPro" id="IPR006674">
    <property type="entry name" value="HD_domain"/>
</dbReference>
<evidence type="ECO:0000256" key="1">
    <source>
        <dbReference type="ARBA" id="ARBA00022741"/>
    </source>
</evidence>
<dbReference type="Gene3D" id="3.40.50.300">
    <property type="entry name" value="P-loop containing nucleotide triphosphate hydrolases"/>
    <property type="match status" value="1"/>
</dbReference>
<dbReference type="SUPFAM" id="SSF52540">
    <property type="entry name" value="P-loop containing nucleoside triphosphate hydrolases"/>
    <property type="match status" value="1"/>
</dbReference>
<evidence type="ECO:0000313" key="3">
    <source>
        <dbReference type="EMBL" id="RSZ60737.1"/>
    </source>
</evidence>
<dbReference type="Pfam" id="PF01966">
    <property type="entry name" value="HD"/>
    <property type="match status" value="1"/>
</dbReference>
<dbReference type="InterPro" id="IPR050124">
    <property type="entry name" value="tRNA_CCA-adding_enzyme"/>
</dbReference>
<dbReference type="SUPFAM" id="SSF109604">
    <property type="entry name" value="HD-domain/PDEase-like"/>
    <property type="match status" value="1"/>
</dbReference>
<keyword evidence="4" id="KW-1185">Reference proteome</keyword>